<proteinExistence type="predicted"/>
<sequence>MFANPTALLYDTLPPPINTLDDILAVVFTGPSEALPEDLKRSPFYVRRKAIFDALTWLKLNHPDYSDLDMQKTVDNLSLYPEGGIPVNMDYQFAESNKIPEATGLDNTEFEDGTASGPCPFRVHGLTEKQVTHMGLDEMKIHALQFINTGGNALQIEHGSQMESIYNNVQLYPKMFPWLFPYGAGGVGTSSLSESEHLKHLLLYHDKRFQVDPEFSLIAFSHHSIKSSTTGSHILTHDQ</sequence>
<keyword evidence="3" id="KW-1185">Reference proteome</keyword>
<dbReference type="AlphaFoldDB" id="A0A9P5PVK9"/>
<dbReference type="OrthoDB" id="3221862at2759"/>
<organism evidence="2 3">
    <name type="scientific">Rhodocollybia butyracea</name>
    <dbReference type="NCBI Taxonomy" id="206335"/>
    <lineage>
        <taxon>Eukaryota</taxon>
        <taxon>Fungi</taxon>
        <taxon>Dikarya</taxon>
        <taxon>Basidiomycota</taxon>
        <taxon>Agaricomycotina</taxon>
        <taxon>Agaricomycetes</taxon>
        <taxon>Agaricomycetidae</taxon>
        <taxon>Agaricales</taxon>
        <taxon>Marasmiineae</taxon>
        <taxon>Omphalotaceae</taxon>
        <taxon>Rhodocollybia</taxon>
    </lineage>
</organism>
<evidence type="ECO:0000313" key="2">
    <source>
        <dbReference type="EMBL" id="KAF9069952.1"/>
    </source>
</evidence>
<dbReference type="Proteomes" id="UP000772434">
    <property type="component" value="Unassembled WGS sequence"/>
</dbReference>
<dbReference type="Pfam" id="PF20209">
    <property type="entry name" value="DUF6570"/>
    <property type="match status" value="1"/>
</dbReference>
<feature type="domain" description="DUF6570" evidence="1">
    <location>
        <begin position="2"/>
        <end position="71"/>
    </location>
</feature>
<comment type="caution">
    <text evidence="2">The sequence shown here is derived from an EMBL/GenBank/DDBJ whole genome shotgun (WGS) entry which is preliminary data.</text>
</comment>
<evidence type="ECO:0000259" key="1">
    <source>
        <dbReference type="Pfam" id="PF20209"/>
    </source>
</evidence>
<evidence type="ECO:0000313" key="3">
    <source>
        <dbReference type="Proteomes" id="UP000772434"/>
    </source>
</evidence>
<gene>
    <name evidence="2" type="ORF">BDP27DRAFT_1221489</name>
</gene>
<protein>
    <recommendedName>
        <fullName evidence="1">DUF6570 domain-containing protein</fullName>
    </recommendedName>
</protein>
<dbReference type="InterPro" id="IPR046700">
    <property type="entry name" value="DUF6570"/>
</dbReference>
<reference evidence="2" key="1">
    <citation type="submission" date="2020-11" db="EMBL/GenBank/DDBJ databases">
        <authorList>
            <consortium name="DOE Joint Genome Institute"/>
            <person name="Ahrendt S."/>
            <person name="Riley R."/>
            <person name="Andreopoulos W."/>
            <person name="Labutti K."/>
            <person name="Pangilinan J."/>
            <person name="Ruiz-Duenas F.J."/>
            <person name="Barrasa J.M."/>
            <person name="Sanchez-Garcia M."/>
            <person name="Camarero S."/>
            <person name="Miyauchi S."/>
            <person name="Serrano A."/>
            <person name="Linde D."/>
            <person name="Babiker R."/>
            <person name="Drula E."/>
            <person name="Ayuso-Fernandez I."/>
            <person name="Pacheco R."/>
            <person name="Padilla G."/>
            <person name="Ferreira P."/>
            <person name="Barriuso J."/>
            <person name="Kellner H."/>
            <person name="Castanera R."/>
            <person name="Alfaro M."/>
            <person name="Ramirez L."/>
            <person name="Pisabarro A.G."/>
            <person name="Kuo A."/>
            <person name="Tritt A."/>
            <person name="Lipzen A."/>
            <person name="He G."/>
            <person name="Yan M."/>
            <person name="Ng V."/>
            <person name="Cullen D."/>
            <person name="Martin F."/>
            <person name="Rosso M.-N."/>
            <person name="Henrissat B."/>
            <person name="Hibbett D."/>
            <person name="Martinez A.T."/>
            <person name="Grigoriev I.V."/>
        </authorList>
    </citation>
    <scope>NUCLEOTIDE SEQUENCE</scope>
    <source>
        <strain evidence="2">AH 40177</strain>
    </source>
</reference>
<dbReference type="EMBL" id="JADNRY010000045">
    <property type="protein sequence ID" value="KAF9069952.1"/>
    <property type="molecule type" value="Genomic_DNA"/>
</dbReference>
<name>A0A9P5PVK9_9AGAR</name>
<accession>A0A9P5PVK9</accession>